<dbReference type="Pfam" id="PF18818">
    <property type="entry name" value="MPTase-PolyVal"/>
    <property type="match status" value="1"/>
</dbReference>
<sequence length="319" mass="33783">MARDRANEAGGERADVYQRVTDRIVAAIEAGAKAGDWRMPWHAGADGRPAAAPVNAATGKPYRGVNVLALWAAAHAAGHATGIWATYRQWQEIGAQVRKGEQASPVVFWRVLDGRGAEEAGDEGEDEAAGRGRRLLARGYSVFNAAQVEGYEPPALPVLPEAERIVRADAFFVALGARVEHGGARACYVPGQDLIRLPPFAAFRDAVAYYATSAHEHVHWTAAPGRCGRDLTGRFGSEAYAAEELVAELGAAFLCADLGLAAEPRPDHAQYVASWLAVLRGDKRAVFTAAAKAQAAADWMHARQPGAGQGSEAAPDLAA</sequence>
<evidence type="ECO:0000313" key="4">
    <source>
        <dbReference type="Proteomes" id="UP001139516"/>
    </source>
</evidence>
<dbReference type="EMBL" id="JALPRX010000088">
    <property type="protein sequence ID" value="MCK8786527.1"/>
    <property type="molecule type" value="Genomic_DNA"/>
</dbReference>
<dbReference type="InterPro" id="IPR013610">
    <property type="entry name" value="ArdC_N"/>
</dbReference>
<dbReference type="InterPro" id="IPR017113">
    <property type="entry name" value="Antirestriction_ArdC"/>
</dbReference>
<protein>
    <submittedName>
        <fullName evidence="3">Zincin-like metallopeptidase domain-containing protein</fullName>
    </submittedName>
</protein>
<comment type="caution">
    <text evidence="3">The sequence shown here is derived from an EMBL/GenBank/DDBJ whole genome shotgun (WGS) entry which is preliminary data.</text>
</comment>
<feature type="domain" description="Polyvalent protein metallopeptidase" evidence="2">
    <location>
        <begin position="167"/>
        <end position="292"/>
    </location>
</feature>
<organism evidence="3 4">
    <name type="scientific">Roseomonas acroporae</name>
    <dbReference type="NCBI Taxonomy" id="2937791"/>
    <lineage>
        <taxon>Bacteria</taxon>
        <taxon>Pseudomonadati</taxon>
        <taxon>Pseudomonadota</taxon>
        <taxon>Alphaproteobacteria</taxon>
        <taxon>Acetobacterales</taxon>
        <taxon>Roseomonadaceae</taxon>
        <taxon>Roseomonas</taxon>
    </lineage>
</organism>
<dbReference type="Proteomes" id="UP001139516">
    <property type="component" value="Unassembled WGS sequence"/>
</dbReference>
<accession>A0A9X1YD55</accession>
<gene>
    <name evidence="3" type="ORF">M0638_19300</name>
</gene>
<dbReference type="AlphaFoldDB" id="A0A9X1YD55"/>
<evidence type="ECO:0000259" key="2">
    <source>
        <dbReference type="Pfam" id="PF18818"/>
    </source>
</evidence>
<reference evidence="3" key="1">
    <citation type="submission" date="2022-04" db="EMBL/GenBank/DDBJ databases">
        <title>Roseomonas acroporae sp. nov., isolated from coral Acropora digitifera.</title>
        <authorList>
            <person name="Sun H."/>
        </authorList>
    </citation>
    <scope>NUCLEOTIDE SEQUENCE</scope>
    <source>
        <strain evidence="3">NAR14</strain>
    </source>
</reference>
<evidence type="ECO:0000313" key="3">
    <source>
        <dbReference type="EMBL" id="MCK8786527.1"/>
    </source>
</evidence>
<evidence type="ECO:0000259" key="1">
    <source>
        <dbReference type="Pfam" id="PF08401"/>
    </source>
</evidence>
<dbReference type="Pfam" id="PF08401">
    <property type="entry name" value="ArdcN"/>
    <property type="match status" value="1"/>
</dbReference>
<dbReference type="RefSeq" id="WP_248668643.1">
    <property type="nucleotide sequence ID" value="NZ_JALPRX010000088.1"/>
</dbReference>
<dbReference type="PIRSF" id="PIRSF037112">
    <property type="entry name" value="Antirestriction_ArdC"/>
    <property type="match status" value="1"/>
</dbReference>
<dbReference type="InterPro" id="IPR041459">
    <property type="entry name" value="MPTase-PolyVal"/>
</dbReference>
<dbReference type="GO" id="GO:0003697">
    <property type="term" value="F:single-stranded DNA binding"/>
    <property type="evidence" value="ECO:0007669"/>
    <property type="project" value="InterPro"/>
</dbReference>
<keyword evidence="4" id="KW-1185">Reference proteome</keyword>
<feature type="domain" description="N-terminal" evidence="1">
    <location>
        <begin position="15"/>
        <end position="143"/>
    </location>
</feature>
<proteinExistence type="predicted"/>
<name>A0A9X1YD55_9PROT</name>